<feature type="domain" description="Vacuolar protein sorting-associated protein 54 C-terminal" evidence="8">
    <location>
        <begin position="597"/>
        <end position="728"/>
    </location>
</feature>
<feature type="compositionally biased region" description="Low complexity" evidence="7">
    <location>
        <begin position="906"/>
        <end position="934"/>
    </location>
</feature>
<evidence type="ECO:0000256" key="4">
    <source>
        <dbReference type="ARBA" id="ARBA00022927"/>
    </source>
</evidence>
<feature type="compositionally biased region" description="Polar residues" evidence="7">
    <location>
        <begin position="935"/>
        <end position="944"/>
    </location>
</feature>
<dbReference type="OrthoDB" id="10259024at2759"/>
<evidence type="ECO:0000259" key="8">
    <source>
        <dbReference type="Pfam" id="PF07928"/>
    </source>
</evidence>
<feature type="compositionally biased region" description="Polar residues" evidence="7">
    <location>
        <begin position="867"/>
        <end position="878"/>
    </location>
</feature>
<dbReference type="GO" id="GO:0005829">
    <property type="term" value="C:cytosol"/>
    <property type="evidence" value="ECO:0007669"/>
    <property type="project" value="GOC"/>
</dbReference>
<dbReference type="STRING" id="425264.A0A3G2S756"/>
<evidence type="ECO:0000256" key="6">
    <source>
        <dbReference type="ARBA" id="ARBA00023054"/>
    </source>
</evidence>
<protein>
    <submittedName>
        <fullName evidence="9">Vacuolar protein sorting-associated protein 54</fullName>
    </submittedName>
</protein>
<evidence type="ECO:0000313" key="10">
    <source>
        <dbReference type="Proteomes" id="UP000269793"/>
    </source>
</evidence>
<dbReference type="GO" id="GO:0006896">
    <property type="term" value="P:Golgi to vacuole transport"/>
    <property type="evidence" value="ECO:0007669"/>
    <property type="project" value="TreeGrafter"/>
</dbReference>
<feature type="compositionally biased region" description="Basic and acidic residues" evidence="7">
    <location>
        <begin position="1203"/>
        <end position="1217"/>
    </location>
</feature>
<dbReference type="PANTHER" id="PTHR12965">
    <property type="entry name" value="VACUOLAR PROTEIN SORTING 54"/>
    <property type="match status" value="1"/>
</dbReference>
<feature type="compositionally biased region" description="Basic and acidic residues" evidence="7">
    <location>
        <begin position="836"/>
        <end position="849"/>
    </location>
</feature>
<feature type="compositionally biased region" description="Basic and acidic residues" evidence="7">
    <location>
        <begin position="1013"/>
        <end position="1024"/>
    </location>
</feature>
<keyword evidence="4" id="KW-0653">Protein transport</keyword>
<feature type="region of interest" description="Disordered" evidence="7">
    <location>
        <begin position="836"/>
        <end position="1372"/>
    </location>
</feature>
<dbReference type="InterPro" id="IPR012501">
    <property type="entry name" value="Vps54_C"/>
</dbReference>
<keyword evidence="3" id="KW-0813">Transport</keyword>
<feature type="compositionally biased region" description="Basic and acidic residues" evidence="7">
    <location>
        <begin position="886"/>
        <end position="898"/>
    </location>
</feature>
<evidence type="ECO:0000256" key="5">
    <source>
        <dbReference type="ARBA" id="ARBA00023034"/>
    </source>
</evidence>
<evidence type="ECO:0000256" key="3">
    <source>
        <dbReference type="ARBA" id="ARBA00022448"/>
    </source>
</evidence>
<feature type="compositionally biased region" description="Basic and acidic residues" evidence="7">
    <location>
        <begin position="1110"/>
        <end position="1160"/>
    </location>
</feature>
<dbReference type="InterPro" id="IPR039745">
    <property type="entry name" value="Vps54"/>
</dbReference>
<feature type="compositionally biased region" description="Basic and acidic residues" evidence="7">
    <location>
        <begin position="1172"/>
        <end position="1182"/>
    </location>
</feature>
<dbReference type="GO" id="GO:0019905">
    <property type="term" value="F:syntaxin binding"/>
    <property type="evidence" value="ECO:0007669"/>
    <property type="project" value="TreeGrafter"/>
</dbReference>
<comment type="subcellular location">
    <subcellularLocation>
        <location evidence="1">Golgi apparatus</location>
        <location evidence="1">trans-Golgi network</location>
    </subcellularLocation>
</comment>
<feature type="compositionally biased region" description="Basic and acidic residues" evidence="7">
    <location>
        <begin position="1226"/>
        <end position="1243"/>
    </location>
</feature>
<comment type="similarity">
    <text evidence="2">Belongs to the VPS54 family.</text>
</comment>
<keyword evidence="5" id="KW-0333">Golgi apparatus</keyword>
<keyword evidence="10" id="KW-1185">Reference proteome</keyword>
<dbReference type="PANTHER" id="PTHR12965:SF0">
    <property type="entry name" value="VACUOLAR PROTEIN SORTING-ASSOCIATED PROTEIN 54"/>
    <property type="match status" value="1"/>
</dbReference>
<sequence>MPTEEAAAPRDTQEDGSLSFTGLYAISTMLNHPWKKAAPIHAGSARFPPIGPASGHALPQMPPTDMHVLDEYVSEFSDEWNRYEREHALIRAHNATPSALPKHLPPLSTVPQVFFSSDFDLGQPYTFDLVTERYKQSTAMGIEGDADVLQYGVVMNHMLQEKLSYYSDVIEQHLIVEIGAKSASFFDALATLHQLRTDAQSCLERTHSVSRKLHAVDAYVRDGLEIARLQAERRDLEAQQDLLTQVQKLLERRDLVRLSVQHDEFENAMTLLEDLYRVLDDASLPLHQLECLKGIRPQLEAEQGKMSECLQGDLGGILERALWADDMDVGCVQATSALDSVLSPPQPMNITLPADLLPVWSLLERCGGLPAALQSYTQRIDDLLIRGVRRLVEPHDFAACAAPGSETPPRTWPEYMRALAAVLRALWLYAQCMQSVHDALNREVGRNVLTDATQAIWSACERVTADVISLTRAPPLSQLGRDAFIVYFALVWRSMQQIEAASSQPSVSLRSRVLSQAKTYLNQFHRVRVERAVRAIEDEVWTPIPVSPELQHTVQQLVEIASSDVPTYCVPLTLDGEAPHDAVVESEQQRQLLVGSDSYFVVRASGQVIELLSDYARVIVNMPTFAVEALGWVVEFLKQFNSRTCQVVLGAGAMRSAGLKNITARHLAIAAQSLSLMMALVPSLRELLKRHLKPSQFVLLSDFDKLQNDFREHQYEIHAKLVSIMGDRVQVHSKALANTDVNKCDGHLQPIQDLVRETGTLFRVMTQFLQPAVVQTISTRVFTDIDMRMAHAITAVDVRTLDAHKLLISDVELLNEKMHAIDASWRGDKVTEAAKAKRPRLSIDARREGTPTLAYKARKSFGKRPPATQSPQIETNEAFQAPPESKPAEKGQDQEAKQKTPQPSVPENKAPNEPATNEPATNEPATNEPAANEAQESVPSTEAENTAEGKAEDKVLSPSAPATPSGPKSNADERVETPLLPSQAVAGNAPLENATPTKPKDATFTPTPRKGRVSLEQRLAEAAKRRGAQRIQTQQAKEMPSPPSTPLSSKPSLAERLAGATKQDTKDSDESSSRTKETSKETGELKRENTSELQHIEEPNAETSGANKEPSQEKETSHAGERKTKQHDKTQDLSARKQSNEVERGNDQEFGAVKELRDNQKYASVEELSQTEEPRLEEKTTRFGETVGAKEPSDAKQPSNFEENSHALEPIKGEAFIESKGPSDGTSKDSAEQSKDQKPRNDMEPSLAGKFNKAEGPCDMLELDRGSDDAKPEHANEPSETKEPLDTKEATNQSHSDESGEPGSTSDTNRMNESESLLEHSLEPKPNASSESTETSEPTGTTIRSDRVDSSQATPTDLAAESAEEPSTIASS</sequence>
<feature type="compositionally biased region" description="Low complexity" evidence="7">
    <location>
        <begin position="1329"/>
        <end position="1342"/>
    </location>
</feature>
<dbReference type="VEuPathDB" id="FungiDB:DNF11_2726"/>
<gene>
    <name evidence="9" type="primary">scat</name>
    <name evidence="9" type="ORF">DNF11_2726</name>
</gene>
<keyword evidence="6" id="KW-0175">Coiled coil</keyword>
<dbReference type="Pfam" id="PF07928">
    <property type="entry name" value="Vps54"/>
    <property type="match status" value="1"/>
</dbReference>
<dbReference type="Proteomes" id="UP000269793">
    <property type="component" value="Chromosome V"/>
</dbReference>
<evidence type="ECO:0000256" key="2">
    <source>
        <dbReference type="ARBA" id="ARBA00009150"/>
    </source>
</evidence>
<dbReference type="Gene3D" id="6.10.250.860">
    <property type="match status" value="1"/>
</dbReference>
<dbReference type="EMBL" id="CP033152">
    <property type="protein sequence ID" value="AYO43676.1"/>
    <property type="molecule type" value="Genomic_DNA"/>
</dbReference>
<dbReference type="GO" id="GO:0000938">
    <property type="term" value="C:GARP complex"/>
    <property type="evidence" value="ECO:0007669"/>
    <property type="project" value="InterPro"/>
</dbReference>
<evidence type="ECO:0000256" key="1">
    <source>
        <dbReference type="ARBA" id="ARBA00004601"/>
    </source>
</evidence>
<feature type="compositionally biased region" description="Basic and acidic residues" evidence="7">
    <location>
        <begin position="1063"/>
        <end position="1098"/>
    </location>
</feature>
<proteinExistence type="inferred from homology"/>
<dbReference type="GO" id="GO:0042147">
    <property type="term" value="P:retrograde transport, endosome to Golgi"/>
    <property type="evidence" value="ECO:0007669"/>
    <property type="project" value="InterPro"/>
</dbReference>
<evidence type="ECO:0000256" key="7">
    <source>
        <dbReference type="SAM" id="MobiDB-lite"/>
    </source>
</evidence>
<dbReference type="GO" id="GO:0015031">
    <property type="term" value="P:protein transport"/>
    <property type="evidence" value="ECO:0007669"/>
    <property type="project" value="UniProtKB-KW"/>
</dbReference>
<reference evidence="9 10" key="1">
    <citation type="submission" date="2018-10" db="EMBL/GenBank/DDBJ databases">
        <title>Complete genome sequence of Malassezia restricta CBS 7877.</title>
        <authorList>
            <person name="Morand S.C."/>
            <person name="Bertignac M."/>
            <person name="Iltis A."/>
            <person name="Kolder I."/>
            <person name="Pirovano W."/>
            <person name="Jourdain R."/>
            <person name="Clavaud C."/>
        </authorList>
    </citation>
    <scope>NUCLEOTIDE SEQUENCE [LARGE SCALE GENOMIC DNA]</scope>
    <source>
        <strain evidence="9 10">CBS 7877</strain>
    </source>
</reference>
<feature type="compositionally biased region" description="Basic and acidic residues" evidence="7">
    <location>
        <begin position="1262"/>
        <end position="1289"/>
    </location>
</feature>
<evidence type="ECO:0000313" key="9">
    <source>
        <dbReference type="EMBL" id="AYO43676.1"/>
    </source>
</evidence>
<name>A0A3G2S756_MALR7</name>
<organism evidence="9 10">
    <name type="scientific">Malassezia restricta (strain ATCC 96810 / NBRC 103918 / CBS 7877)</name>
    <name type="common">Seborrheic dermatitis infection agent</name>
    <dbReference type="NCBI Taxonomy" id="425264"/>
    <lineage>
        <taxon>Eukaryota</taxon>
        <taxon>Fungi</taxon>
        <taxon>Dikarya</taxon>
        <taxon>Basidiomycota</taxon>
        <taxon>Ustilaginomycotina</taxon>
        <taxon>Malasseziomycetes</taxon>
        <taxon>Malasseziales</taxon>
        <taxon>Malasseziaceae</taxon>
        <taxon>Malassezia</taxon>
    </lineage>
</organism>
<accession>A0A3G2S756</accession>
<feature type="compositionally biased region" description="Basic and acidic residues" evidence="7">
    <location>
        <begin position="1310"/>
        <end position="1323"/>
    </location>
</feature>